<dbReference type="Proteomes" id="UP000655523">
    <property type="component" value="Unassembled WGS sequence"/>
</dbReference>
<feature type="domain" description="Microcystin LR degradation protein MlrC C-terminal" evidence="1">
    <location>
        <begin position="3"/>
        <end position="55"/>
    </location>
</feature>
<comment type="caution">
    <text evidence="2">The sequence shown here is derived from an EMBL/GenBank/DDBJ whole genome shotgun (WGS) entry which is preliminary data.</text>
</comment>
<sequence>MFDGPMMRGMHVDVGPIAYLRIDDVRVAVSSVRAPMNCRNLFRMAGIQPEKMRILEIQTND</sequence>
<dbReference type="InterPro" id="IPR010799">
    <property type="entry name" value="MlrC_C"/>
</dbReference>
<gene>
    <name evidence="2" type="ORF">GNZ13_08845</name>
</gene>
<dbReference type="AlphaFoldDB" id="A0A972NKS1"/>
<dbReference type="Pfam" id="PF07171">
    <property type="entry name" value="MlrC_C"/>
    <property type="match status" value="1"/>
</dbReference>
<name>A0A972NKS1_9BURK</name>
<keyword evidence="3" id="KW-1185">Reference proteome</keyword>
<dbReference type="EMBL" id="WOEZ01000043">
    <property type="protein sequence ID" value="NPT54712.1"/>
    <property type="molecule type" value="Genomic_DNA"/>
</dbReference>
<organism evidence="2 3">
    <name type="scientific">Paraburkholderia elongata</name>
    <dbReference type="NCBI Taxonomy" id="2675747"/>
    <lineage>
        <taxon>Bacteria</taxon>
        <taxon>Pseudomonadati</taxon>
        <taxon>Pseudomonadota</taxon>
        <taxon>Betaproteobacteria</taxon>
        <taxon>Burkholderiales</taxon>
        <taxon>Burkholderiaceae</taxon>
        <taxon>Paraburkholderia</taxon>
    </lineage>
</organism>
<evidence type="ECO:0000259" key="1">
    <source>
        <dbReference type="Pfam" id="PF07171"/>
    </source>
</evidence>
<accession>A0A972NKS1</accession>
<proteinExistence type="predicted"/>
<evidence type="ECO:0000313" key="2">
    <source>
        <dbReference type="EMBL" id="NPT54712.1"/>
    </source>
</evidence>
<protein>
    <recommendedName>
        <fullName evidence="1">Microcystin LR degradation protein MlrC C-terminal domain-containing protein</fullName>
    </recommendedName>
</protein>
<reference evidence="2 3" key="1">
    <citation type="submission" date="2019-11" db="EMBL/GenBank/DDBJ databases">
        <title>Metabolism of dissolved organic matter in forest soils.</title>
        <authorList>
            <person name="Cyle K.T."/>
            <person name="Wilhelm R.C."/>
            <person name="Martinez C.E."/>
        </authorList>
    </citation>
    <scope>NUCLEOTIDE SEQUENCE [LARGE SCALE GENOMIC DNA]</scope>
    <source>
        <strain evidence="2 3">5N</strain>
    </source>
</reference>
<evidence type="ECO:0000313" key="3">
    <source>
        <dbReference type="Proteomes" id="UP000655523"/>
    </source>
</evidence>